<proteinExistence type="predicted"/>
<dbReference type="RefSeq" id="WP_231481017.1">
    <property type="nucleotide sequence ID" value="NZ_BAAAZO010000006.1"/>
</dbReference>
<reference evidence="3" key="1">
    <citation type="journal article" date="2019" name="Int. J. Syst. Evol. Microbiol.">
        <title>The Global Catalogue of Microorganisms (GCM) 10K type strain sequencing project: providing services to taxonomists for standard genome sequencing and annotation.</title>
        <authorList>
            <consortium name="The Broad Institute Genomics Platform"/>
            <consortium name="The Broad Institute Genome Sequencing Center for Infectious Disease"/>
            <person name="Wu L."/>
            <person name="Ma J."/>
        </authorList>
    </citation>
    <scope>NUCLEOTIDE SEQUENCE [LARGE SCALE GENOMIC DNA]</scope>
    <source>
        <strain evidence="3">JCM 16902</strain>
    </source>
</reference>
<dbReference type="Proteomes" id="UP001501074">
    <property type="component" value="Unassembled WGS sequence"/>
</dbReference>
<evidence type="ECO:0000313" key="2">
    <source>
        <dbReference type="EMBL" id="GAA3620128.1"/>
    </source>
</evidence>
<evidence type="ECO:0000256" key="1">
    <source>
        <dbReference type="SAM" id="MobiDB-lite"/>
    </source>
</evidence>
<keyword evidence="3" id="KW-1185">Reference proteome</keyword>
<organism evidence="2 3">
    <name type="scientific">Kineosporia mesophila</name>
    <dbReference type="NCBI Taxonomy" id="566012"/>
    <lineage>
        <taxon>Bacteria</taxon>
        <taxon>Bacillati</taxon>
        <taxon>Actinomycetota</taxon>
        <taxon>Actinomycetes</taxon>
        <taxon>Kineosporiales</taxon>
        <taxon>Kineosporiaceae</taxon>
        <taxon>Kineosporia</taxon>
    </lineage>
</organism>
<name>A0ABP6ZXK3_9ACTN</name>
<gene>
    <name evidence="2" type="ORF">GCM10022223_41230</name>
</gene>
<feature type="region of interest" description="Disordered" evidence="1">
    <location>
        <begin position="61"/>
        <end position="88"/>
    </location>
</feature>
<sequence>MPAVQAISPVAALAVRRELGPADQEDVLIDAITARATESLKHDLAGTGLSDDFDLEISPARTARTGGGEKNVSHRDRTGSPEGFVGAEDTRGRVVLGLTR</sequence>
<dbReference type="EMBL" id="BAAAZO010000006">
    <property type="protein sequence ID" value="GAA3620128.1"/>
    <property type="molecule type" value="Genomic_DNA"/>
</dbReference>
<evidence type="ECO:0000313" key="3">
    <source>
        <dbReference type="Proteomes" id="UP001501074"/>
    </source>
</evidence>
<accession>A0ABP6ZXK3</accession>
<comment type="caution">
    <text evidence="2">The sequence shown here is derived from an EMBL/GenBank/DDBJ whole genome shotgun (WGS) entry which is preliminary data.</text>
</comment>
<protein>
    <submittedName>
        <fullName evidence="2">Uncharacterized protein</fullName>
    </submittedName>
</protein>